<feature type="domain" description="DUF676" evidence="4">
    <location>
        <begin position="9"/>
        <end position="220"/>
    </location>
</feature>
<name>A0A0C3KT93_9AGAM</name>
<proteinExistence type="inferred from homology"/>
<keyword evidence="3" id="KW-0812">Transmembrane</keyword>
<evidence type="ECO:0000256" key="1">
    <source>
        <dbReference type="ARBA" id="ARBA00007920"/>
    </source>
</evidence>
<dbReference type="Proteomes" id="UP000054248">
    <property type="component" value="Unassembled WGS sequence"/>
</dbReference>
<sequence>MSDSPAIVEVHLLACVHGMWGQPSHVTRMAEIMRETHAKAEDGVELDVLVAETNRQAHTYDGVDWGAERVVQEVKDRIAVIETPGANPRKKVTRFSIFGYSLGGLLSRYAVGILYSTGFFDDGKVKPVNFATIATPNLGLLKYGTFLSSVQHTFGPIFLSRTGKHFYAKDADEWGAGEGKPLLEVMSEKGSVFYDALAKFQSVTFVANAINDITVPFITASAEAYDPFVAYTRNGVEINLDEKYAPVIKSFQLPSGPAPTAPARPRKFSRAWWRAKWNAPSKLPPPLQFAFPFNIVAWALLPILFPLFVATAMTNLGYNTFHSRRRIKLLESSGQGNRSAIVSFMQRVERRVEDTVLDMSNDGMNDEYMGPDAGPSNMTTASPSRAGTPLPPLPGTSTPLKEKTRPPRRMSITYTPLADPNSRYQDSYPSTDTTKEKQNQPLLTETQRRIIANLNTLPNLKKVYVFIDGVPNSHATIVCRDPKGFSFHRRGEGVLRYLADGFEM</sequence>
<dbReference type="InterPro" id="IPR044294">
    <property type="entry name" value="Lipase-like"/>
</dbReference>
<keyword evidence="6" id="KW-1185">Reference proteome</keyword>
<dbReference type="AlphaFoldDB" id="A0A0C3KT93"/>
<comment type="similarity">
    <text evidence="1">Belongs to the putative lipase ROG1 family.</text>
</comment>
<dbReference type="InterPro" id="IPR007751">
    <property type="entry name" value="DUF676_lipase-like"/>
</dbReference>
<gene>
    <name evidence="5" type="ORF">M407DRAFT_25944</name>
</gene>
<dbReference type="EMBL" id="KN823056">
    <property type="protein sequence ID" value="KIO24698.1"/>
    <property type="molecule type" value="Genomic_DNA"/>
</dbReference>
<reference evidence="6" key="2">
    <citation type="submission" date="2015-01" db="EMBL/GenBank/DDBJ databases">
        <title>Evolutionary Origins and Diversification of the Mycorrhizal Mutualists.</title>
        <authorList>
            <consortium name="DOE Joint Genome Institute"/>
            <consortium name="Mycorrhizal Genomics Consortium"/>
            <person name="Kohler A."/>
            <person name="Kuo A."/>
            <person name="Nagy L.G."/>
            <person name="Floudas D."/>
            <person name="Copeland A."/>
            <person name="Barry K.W."/>
            <person name="Cichocki N."/>
            <person name="Veneault-Fourrey C."/>
            <person name="LaButti K."/>
            <person name="Lindquist E.A."/>
            <person name="Lipzen A."/>
            <person name="Lundell T."/>
            <person name="Morin E."/>
            <person name="Murat C."/>
            <person name="Riley R."/>
            <person name="Ohm R."/>
            <person name="Sun H."/>
            <person name="Tunlid A."/>
            <person name="Henrissat B."/>
            <person name="Grigoriev I.V."/>
            <person name="Hibbett D.S."/>
            <person name="Martin F."/>
        </authorList>
    </citation>
    <scope>NUCLEOTIDE SEQUENCE [LARGE SCALE GENOMIC DNA]</scope>
    <source>
        <strain evidence="6">MUT 4182</strain>
    </source>
</reference>
<evidence type="ECO:0000313" key="5">
    <source>
        <dbReference type="EMBL" id="KIO24698.1"/>
    </source>
</evidence>
<dbReference type="Pfam" id="PF05057">
    <property type="entry name" value="DUF676"/>
    <property type="match status" value="1"/>
</dbReference>
<evidence type="ECO:0000313" key="6">
    <source>
        <dbReference type="Proteomes" id="UP000054248"/>
    </source>
</evidence>
<feature type="compositionally biased region" description="Polar residues" evidence="2">
    <location>
        <begin position="376"/>
        <end position="385"/>
    </location>
</feature>
<feature type="compositionally biased region" description="Polar residues" evidence="2">
    <location>
        <begin position="422"/>
        <end position="432"/>
    </location>
</feature>
<dbReference type="InterPro" id="IPR029058">
    <property type="entry name" value="AB_hydrolase_fold"/>
</dbReference>
<keyword evidence="3" id="KW-0472">Membrane</keyword>
<organism evidence="5 6">
    <name type="scientific">Tulasnella calospora MUT 4182</name>
    <dbReference type="NCBI Taxonomy" id="1051891"/>
    <lineage>
        <taxon>Eukaryota</taxon>
        <taxon>Fungi</taxon>
        <taxon>Dikarya</taxon>
        <taxon>Basidiomycota</taxon>
        <taxon>Agaricomycotina</taxon>
        <taxon>Agaricomycetes</taxon>
        <taxon>Cantharellales</taxon>
        <taxon>Tulasnellaceae</taxon>
        <taxon>Tulasnella</taxon>
    </lineage>
</organism>
<keyword evidence="3" id="KW-1133">Transmembrane helix</keyword>
<feature type="transmembrane region" description="Helical" evidence="3">
    <location>
        <begin position="295"/>
        <end position="318"/>
    </location>
</feature>
<reference evidence="5 6" key="1">
    <citation type="submission" date="2014-04" db="EMBL/GenBank/DDBJ databases">
        <authorList>
            <consortium name="DOE Joint Genome Institute"/>
            <person name="Kuo A."/>
            <person name="Girlanda M."/>
            <person name="Perotto S."/>
            <person name="Kohler A."/>
            <person name="Nagy L.G."/>
            <person name="Floudas D."/>
            <person name="Copeland A."/>
            <person name="Barry K.W."/>
            <person name="Cichocki N."/>
            <person name="Veneault-Fourrey C."/>
            <person name="LaButti K."/>
            <person name="Lindquist E.A."/>
            <person name="Lipzen A."/>
            <person name="Lundell T."/>
            <person name="Morin E."/>
            <person name="Murat C."/>
            <person name="Sun H."/>
            <person name="Tunlid A."/>
            <person name="Henrissat B."/>
            <person name="Grigoriev I.V."/>
            <person name="Hibbett D.S."/>
            <person name="Martin F."/>
            <person name="Nordberg H.P."/>
            <person name="Cantor M.N."/>
            <person name="Hua S.X."/>
        </authorList>
    </citation>
    <scope>NUCLEOTIDE SEQUENCE [LARGE SCALE GENOMIC DNA]</scope>
    <source>
        <strain evidence="5 6">MUT 4182</strain>
    </source>
</reference>
<dbReference type="OrthoDB" id="273452at2759"/>
<evidence type="ECO:0000259" key="4">
    <source>
        <dbReference type="Pfam" id="PF05057"/>
    </source>
</evidence>
<dbReference type="SUPFAM" id="SSF53474">
    <property type="entry name" value="alpha/beta-Hydrolases"/>
    <property type="match status" value="1"/>
</dbReference>
<dbReference type="PANTHER" id="PTHR12482:SF62">
    <property type="entry name" value="LIPASE ROG1-RELATED"/>
    <property type="match status" value="1"/>
</dbReference>
<dbReference type="PANTHER" id="PTHR12482">
    <property type="entry name" value="LIPASE ROG1-RELATED-RELATED"/>
    <property type="match status" value="1"/>
</dbReference>
<dbReference type="HOGENOM" id="CLU_027968_0_0_1"/>
<evidence type="ECO:0000256" key="2">
    <source>
        <dbReference type="SAM" id="MobiDB-lite"/>
    </source>
</evidence>
<feature type="region of interest" description="Disordered" evidence="2">
    <location>
        <begin position="360"/>
        <end position="440"/>
    </location>
</feature>
<protein>
    <recommendedName>
        <fullName evidence="4">DUF676 domain-containing protein</fullName>
    </recommendedName>
</protein>
<accession>A0A0C3KT93</accession>
<evidence type="ECO:0000256" key="3">
    <source>
        <dbReference type="SAM" id="Phobius"/>
    </source>
</evidence>
<dbReference type="Gene3D" id="3.40.50.1820">
    <property type="entry name" value="alpha/beta hydrolase"/>
    <property type="match status" value="1"/>
</dbReference>